<feature type="transmembrane region" description="Helical" evidence="1">
    <location>
        <begin position="206"/>
        <end position="224"/>
    </location>
</feature>
<reference evidence="2 3" key="1">
    <citation type="submission" date="2016-10" db="EMBL/GenBank/DDBJ databases">
        <authorList>
            <person name="de Groot N.N."/>
        </authorList>
    </citation>
    <scope>NUCLEOTIDE SEQUENCE [LARGE SCALE GENOMIC DNA]</scope>
    <source>
        <strain evidence="2 3">DSM 23048</strain>
    </source>
</reference>
<protein>
    <submittedName>
        <fullName evidence="2">Uncharacterized protein</fullName>
    </submittedName>
</protein>
<proteinExistence type="predicted"/>
<evidence type="ECO:0000313" key="3">
    <source>
        <dbReference type="Proteomes" id="UP000183077"/>
    </source>
</evidence>
<dbReference type="GeneID" id="82255887"/>
<dbReference type="Proteomes" id="UP000183077">
    <property type="component" value="Unassembled WGS sequence"/>
</dbReference>
<name>A0A1H6S3R9_9FLAO</name>
<sequence>MDVTIYLSIYKDRLNTVLFEIENCFPYFWICLLDLELIANKESDWLEPATYLDANLKEDEVSLINHDILITKEKLLTNSAKHKPFIAEYYPTALPLFTDFVTNLTQHLYEGAVIRLDIHEYIWCYKNQQDFITEMTNEVKALEYLFYTETRFLILTELIYTGTGIPTEYNEAFEDLLSYQNANTIDWEDNEITEPERSTQNTRLKTILLCSIIMLIAIILSMMIN</sequence>
<keyword evidence="1" id="KW-0812">Transmembrane</keyword>
<accession>A0A1H6S3R9</accession>
<dbReference type="EMBL" id="FNYS01000002">
    <property type="protein sequence ID" value="SEI60514.1"/>
    <property type="molecule type" value="Genomic_DNA"/>
</dbReference>
<gene>
    <name evidence="2" type="ORF">SAMN04488018_102196</name>
</gene>
<keyword evidence="1" id="KW-1133">Transmembrane helix</keyword>
<keyword evidence="1" id="KW-0472">Membrane</keyword>
<evidence type="ECO:0000313" key="2">
    <source>
        <dbReference type="EMBL" id="SEI60514.1"/>
    </source>
</evidence>
<organism evidence="2 3">
    <name type="scientific">Myroides marinus</name>
    <dbReference type="NCBI Taxonomy" id="703342"/>
    <lineage>
        <taxon>Bacteria</taxon>
        <taxon>Pseudomonadati</taxon>
        <taxon>Bacteroidota</taxon>
        <taxon>Flavobacteriia</taxon>
        <taxon>Flavobacteriales</taxon>
        <taxon>Flavobacteriaceae</taxon>
        <taxon>Myroides</taxon>
    </lineage>
</organism>
<evidence type="ECO:0000256" key="1">
    <source>
        <dbReference type="SAM" id="Phobius"/>
    </source>
</evidence>
<dbReference type="RefSeq" id="WP_074744653.1">
    <property type="nucleotide sequence ID" value="NZ_FNYS01000002.1"/>
</dbReference>
<dbReference type="AlphaFoldDB" id="A0A1H6S3R9"/>